<evidence type="ECO:0000256" key="3">
    <source>
        <dbReference type="ARBA" id="ARBA00016387"/>
    </source>
</evidence>
<dbReference type="InterPro" id="IPR010614">
    <property type="entry name" value="RAD3-like_helicase_DEAD"/>
</dbReference>
<dbReference type="PROSITE" id="PS51193">
    <property type="entry name" value="HELICASE_ATP_BIND_2"/>
    <property type="match status" value="1"/>
</dbReference>
<reference evidence="22" key="1">
    <citation type="journal article" date="2016" name="Proc. Natl. Acad. Sci. U.S.A.">
        <title>Comparative genomics of biotechnologically important yeasts.</title>
        <authorList>
            <person name="Riley R."/>
            <person name="Haridas S."/>
            <person name="Wolfe K.H."/>
            <person name="Lopes M.R."/>
            <person name="Hittinger C.T."/>
            <person name="Goeker M."/>
            <person name="Salamov A.A."/>
            <person name="Wisecaver J.H."/>
            <person name="Long T.M."/>
            <person name="Calvey C.H."/>
            <person name="Aerts A.L."/>
            <person name="Barry K.W."/>
            <person name="Choi C."/>
            <person name="Clum A."/>
            <person name="Coughlan A.Y."/>
            <person name="Deshpande S."/>
            <person name="Douglass A.P."/>
            <person name="Hanson S.J."/>
            <person name="Klenk H.-P."/>
            <person name="LaButti K.M."/>
            <person name="Lapidus A."/>
            <person name="Lindquist E.A."/>
            <person name="Lipzen A.M."/>
            <person name="Meier-Kolthoff J.P."/>
            <person name="Ohm R.A."/>
            <person name="Otillar R.P."/>
            <person name="Pangilinan J.L."/>
            <person name="Peng Y."/>
            <person name="Rokas A."/>
            <person name="Rosa C.A."/>
            <person name="Scheuner C."/>
            <person name="Sibirny A.A."/>
            <person name="Slot J.C."/>
            <person name="Stielow J.B."/>
            <person name="Sun H."/>
            <person name="Kurtzman C.P."/>
            <person name="Blackwell M."/>
            <person name="Grigoriev I.V."/>
            <person name="Jeffries T.W."/>
        </authorList>
    </citation>
    <scope>NUCLEOTIDE SEQUENCE [LARGE SCALE GENOMIC DNA]</scope>
    <source>
        <strain evidence="22">NRRL Y-1626</strain>
    </source>
</reference>
<evidence type="ECO:0000256" key="19">
    <source>
        <dbReference type="ARBA" id="ARBA00048954"/>
    </source>
</evidence>
<dbReference type="InterPro" id="IPR014013">
    <property type="entry name" value="Helic_SF1/SF2_ATP-bd_DinG/Rad3"/>
</dbReference>
<comment type="catalytic activity">
    <reaction evidence="19">
        <text>ATP + H2O = ADP + phosphate + H(+)</text>
        <dbReference type="Rhea" id="RHEA:13065"/>
        <dbReference type="ChEBI" id="CHEBI:15377"/>
        <dbReference type="ChEBI" id="CHEBI:15378"/>
        <dbReference type="ChEBI" id="CHEBI:30616"/>
        <dbReference type="ChEBI" id="CHEBI:43474"/>
        <dbReference type="ChEBI" id="CHEBI:456216"/>
        <dbReference type="EC" id="5.6.2.3"/>
    </reaction>
</comment>
<keyword evidence="22" id="KW-1185">Reference proteome</keyword>
<dbReference type="InterPro" id="IPR027417">
    <property type="entry name" value="P-loop_NTPase"/>
</dbReference>
<dbReference type="InterPro" id="IPR002464">
    <property type="entry name" value="DNA/RNA_helicase_DEAH_CS"/>
</dbReference>
<evidence type="ECO:0000256" key="10">
    <source>
        <dbReference type="ARBA" id="ARBA00023004"/>
    </source>
</evidence>
<evidence type="ECO:0000259" key="20">
    <source>
        <dbReference type="PROSITE" id="PS51193"/>
    </source>
</evidence>
<dbReference type="Pfam" id="PF06733">
    <property type="entry name" value="DEAD_2"/>
    <property type="match status" value="1"/>
</dbReference>
<comment type="function">
    <text evidence="18">ATP-dependent DNA helicase important for chromosome transmission and normal cell cycle progression in G(2)/M. May have a role in changing DNA topology to allow the loading of proteins involved in maintaining sister chromatid cohesion in the vicinity of the centromeres. Has a specific role in chromosome segregation during meiosis II.</text>
</comment>
<keyword evidence="5" id="KW-0479">Metal-binding</keyword>
<dbReference type="EC" id="5.6.2.3" evidence="15"/>
<evidence type="ECO:0000256" key="1">
    <source>
        <dbReference type="ARBA" id="ARBA00001966"/>
    </source>
</evidence>
<keyword evidence="13" id="KW-0131">Cell cycle</keyword>
<dbReference type="PROSITE" id="PS00690">
    <property type="entry name" value="DEAH_ATP_HELICASE"/>
    <property type="match status" value="1"/>
</dbReference>
<dbReference type="Proteomes" id="UP000092321">
    <property type="component" value="Unassembled WGS sequence"/>
</dbReference>
<dbReference type="InterPro" id="IPR006555">
    <property type="entry name" value="ATP-dep_Helicase_C"/>
</dbReference>
<dbReference type="AlphaFoldDB" id="A0A1B7TB12"/>
<evidence type="ECO:0000256" key="13">
    <source>
        <dbReference type="ARBA" id="ARBA00023306"/>
    </source>
</evidence>
<dbReference type="InterPro" id="IPR045028">
    <property type="entry name" value="DinG/Rad3-like"/>
</dbReference>
<evidence type="ECO:0000256" key="12">
    <source>
        <dbReference type="ARBA" id="ARBA00023235"/>
    </source>
</evidence>
<dbReference type="Gene3D" id="3.40.50.300">
    <property type="entry name" value="P-loop containing nucleotide triphosphate hydrolases"/>
    <property type="match status" value="2"/>
</dbReference>
<proteinExistence type="inferred from homology"/>
<evidence type="ECO:0000256" key="7">
    <source>
        <dbReference type="ARBA" id="ARBA00022801"/>
    </source>
</evidence>
<gene>
    <name evidence="21" type="ORF">HANVADRAFT_3256</name>
</gene>
<keyword evidence="9" id="KW-0067">ATP-binding</keyword>
<dbReference type="PANTHER" id="PTHR11472:SF41">
    <property type="entry name" value="ATP-DEPENDENT DNA HELICASE DDX11-RELATED"/>
    <property type="match status" value="1"/>
</dbReference>
<accession>A0A1B7TB12</accession>
<sequence length="760" mass="87659">MVAKAENNSKNVQYNHPYEPYDIQMELMNNIYEDLLSSKNNKIGFFESPTGTGKTLSLICSVMSFIRDNKLNYLLNDGNNNKSFDESDDEPDWITSSYENSLKFSKISPFEEFENKIENYTIKNFNTTSTSTLKNNSFLNDDINVPKQPIKVIFASRTHSQLQQFADQLKKVKLKSSFQEDNNTISKLLSQKERIKLLPIGSKRQLCCNKDINTANWSMEKINDRCQELRKDGKCVYFKNLREPTTNIGNDNNNNGTKTEGFPAELVYKDILDIEDLNELGFELKKCPYYGIKTLIESAEIVTLPYQLLFMDDLNIDLSNSIVIVDEAHNLVNTLIDMNKCNISLIEVETLLEGLTIYLNKFGKKLATKNKVQLLKLKKLLQQLIDYLKKNYEDKKTTNLLPFLNMNNNALISFMKTSNLAQKLQSYMLKENLTTSKTPILFKLIKFLTILTNNKVKDGVWYFENDKLNYLPFAPTTTVSNIISKCLKMILIGGTMQPFNQFDIIFNENKQIYKENSLKLELGHVIPSDNIQCHIISKFKFTQANRTSPKFMSDIGLELIKLLKNVPKGCIIFCQSYSYLDTLFKFWYNERKDIWTELNSIKKIFKENNTNDNNSSTTNNHSNVFDLYCKHIEGGSEAVLFSVFGGKLSEGINFEDDLARSVICLGVPYPNIFTFEMELIKKNLKNGFNEYIDNIVMRQVNQAVGRSIRHAKDYASIILIDERFNHHNIKGKLSKWLRDSIINNESNIISDLKSFFTSKN</sequence>
<feature type="domain" description="Helicase ATP-binding" evidence="20">
    <location>
        <begin position="10"/>
        <end position="387"/>
    </location>
</feature>
<evidence type="ECO:0000256" key="14">
    <source>
        <dbReference type="ARBA" id="ARBA00029709"/>
    </source>
</evidence>
<name>A0A1B7TB12_9ASCO</name>
<comment type="cofactor">
    <cofactor evidence="1">
        <name>[4Fe-4S] cluster</name>
        <dbReference type="ChEBI" id="CHEBI:49883"/>
    </cofactor>
</comment>
<keyword evidence="6" id="KW-0547">Nucleotide-binding</keyword>
<dbReference type="Pfam" id="PF13307">
    <property type="entry name" value="Helicase_C_2"/>
    <property type="match status" value="1"/>
</dbReference>
<keyword evidence="10" id="KW-0408">Iron</keyword>
<keyword evidence="11" id="KW-0411">Iron-sulfur</keyword>
<evidence type="ECO:0000256" key="5">
    <source>
        <dbReference type="ARBA" id="ARBA00022723"/>
    </source>
</evidence>
<evidence type="ECO:0000313" key="22">
    <source>
        <dbReference type="Proteomes" id="UP000092321"/>
    </source>
</evidence>
<dbReference type="OrthoDB" id="267079at2759"/>
<evidence type="ECO:0000256" key="16">
    <source>
        <dbReference type="ARBA" id="ARBA00044998"/>
    </source>
</evidence>
<evidence type="ECO:0000256" key="9">
    <source>
        <dbReference type="ARBA" id="ARBA00022840"/>
    </source>
</evidence>
<dbReference type="GO" id="GO:0016818">
    <property type="term" value="F:hydrolase activity, acting on acid anhydrides, in phosphorus-containing anhydrides"/>
    <property type="evidence" value="ECO:0007669"/>
    <property type="project" value="InterPro"/>
</dbReference>
<dbReference type="GO" id="GO:0043139">
    <property type="term" value="F:5'-3' DNA helicase activity"/>
    <property type="evidence" value="ECO:0007669"/>
    <property type="project" value="UniProtKB-EC"/>
</dbReference>
<dbReference type="EMBL" id="LXPE01000032">
    <property type="protein sequence ID" value="OBA25936.1"/>
    <property type="molecule type" value="Genomic_DNA"/>
</dbReference>
<evidence type="ECO:0000256" key="2">
    <source>
        <dbReference type="ARBA" id="ARBA00008435"/>
    </source>
</evidence>
<keyword evidence="8 21" id="KW-0347">Helicase</keyword>
<evidence type="ECO:0000256" key="8">
    <source>
        <dbReference type="ARBA" id="ARBA00022806"/>
    </source>
</evidence>
<evidence type="ECO:0000313" key="21">
    <source>
        <dbReference type="EMBL" id="OBA25936.1"/>
    </source>
</evidence>
<protein>
    <recommendedName>
        <fullName evidence="4">ATP-dependent DNA helicase CHL1</fullName>
        <ecNumber evidence="15">5.6.2.3</ecNumber>
    </recommendedName>
    <alternativeName>
        <fullName evidence="3">ATP-dependent DNA helicase chl1</fullName>
    </alternativeName>
    <alternativeName>
        <fullName evidence="14">Chromosome loss protein 1</fullName>
    </alternativeName>
    <alternativeName>
        <fullName evidence="16 17">DNA 5'-3' helicase CHL1</fullName>
    </alternativeName>
</protein>
<dbReference type="SMART" id="SM00488">
    <property type="entry name" value="DEXDc2"/>
    <property type="match status" value="1"/>
</dbReference>
<dbReference type="GO" id="GO:0005524">
    <property type="term" value="F:ATP binding"/>
    <property type="evidence" value="ECO:0007669"/>
    <property type="project" value="UniProtKB-KW"/>
</dbReference>
<dbReference type="GO" id="GO:0003677">
    <property type="term" value="F:DNA binding"/>
    <property type="evidence" value="ECO:0007669"/>
    <property type="project" value="InterPro"/>
</dbReference>
<dbReference type="GO" id="GO:0034085">
    <property type="term" value="P:establishment of sister chromatid cohesion"/>
    <property type="evidence" value="ECO:0007669"/>
    <property type="project" value="TreeGrafter"/>
</dbReference>
<evidence type="ECO:0000256" key="4">
    <source>
        <dbReference type="ARBA" id="ARBA00017386"/>
    </source>
</evidence>
<evidence type="ECO:0000256" key="17">
    <source>
        <dbReference type="ARBA" id="ARBA00045008"/>
    </source>
</evidence>
<dbReference type="SMART" id="SM00491">
    <property type="entry name" value="HELICc2"/>
    <property type="match status" value="1"/>
</dbReference>
<organism evidence="21 22">
    <name type="scientific">Hanseniaspora valbyensis NRRL Y-1626</name>
    <dbReference type="NCBI Taxonomy" id="766949"/>
    <lineage>
        <taxon>Eukaryota</taxon>
        <taxon>Fungi</taxon>
        <taxon>Dikarya</taxon>
        <taxon>Ascomycota</taxon>
        <taxon>Saccharomycotina</taxon>
        <taxon>Saccharomycetes</taxon>
        <taxon>Saccharomycodales</taxon>
        <taxon>Saccharomycodaceae</taxon>
        <taxon>Hanseniaspora</taxon>
    </lineage>
</organism>
<dbReference type="GO" id="GO:0006139">
    <property type="term" value="P:nucleobase-containing compound metabolic process"/>
    <property type="evidence" value="ECO:0007669"/>
    <property type="project" value="InterPro"/>
</dbReference>
<evidence type="ECO:0000256" key="15">
    <source>
        <dbReference type="ARBA" id="ARBA00044969"/>
    </source>
</evidence>
<comment type="caution">
    <text evidence="21">The sequence shown here is derived from an EMBL/GenBank/DDBJ whole genome shotgun (WGS) entry which is preliminary data.</text>
</comment>
<keyword evidence="12" id="KW-0413">Isomerase</keyword>
<evidence type="ECO:0000256" key="6">
    <source>
        <dbReference type="ARBA" id="ARBA00022741"/>
    </source>
</evidence>
<keyword evidence="7" id="KW-0378">Hydrolase</keyword>
<evidence type="ECO:0000256" key="11">
    <source>
        <dbReference type="ARBA" id="ARBA00023014"/>
    </source>
</evidence>
<dbReference type="GO" id="GO:0046872">
    <property type="term" value="F:metal ion binding"/>
    <property type="evidence" value="ECO:0007669"/>
    <property type="project" value="UniProtKB-KW"/>
</dbReference>
<comment type="similarity">
    <text evidence="2">Belongs to the DEAD box helicase family. DEAH subfamily. DDX11/CHL1 sub-subfamily.</text>
</comment>
<dbReference type="InterPro" id="IPR006554">
    <property type="entry name" value="Helicase-like_DEXD_c2"/>
</dbReference>
<dbReference type="PANTHER" id="PTHR11472">
    <property type="entry name" value="DNA REPAIR DEAD HELICASE RAD3/XP-D SUBFAMILY MEMBER"/>
    <property type="match status" value="1"/>
</dbReference>
<evidence type="ECO:0000256" key="18">
    <source>
        <dbReference type="ARBA" id="ARBA00045702"/>
    </source>
</evidence>
<dbReference type="GO" id="GO:0005634">
    <property type="term" value="C:nucleus"/>
    <property type="evidence" value="ECO:0007669"/>
    <property type="project" value="TreeGrafter"/>
</dbReference>
<dbReference type="SUPFAM" id="SSF52540">
    <property type="entry name" value="P-loop containing nucleoside triphosphate hydrolases"/>
    <property type="match status" value="2"/>
</dbReference>
<dbReference type="GO" id="GO:0051536">
    <property type="term" value="F:iron-sulfur cluster binding"/>
    <property type="evidence" value="ECO:0007669"/>
    <property type="project" value="UniProtKB-KW"/>
</dbReference>